<evidence type="ECO:0000313" key="3">
    <source>
        <dbReference type="Proteomes" id="UP000034135"/>
    </source>
</evidence>
<proteinExistence type="predicted"/>
<dbReference type="CDD" id="cd06990">
    <property type="entry name" value="cupin_DUF861"/>
    <property type="match status" value="1"/>
</dbReference>
<dbReference type="InterPro" id="IPR011051">
    <property type="entry name" value="RmlC_Cupin_sf"/>
</dbReference>
<gene>
    <name evidence="2" type="ORF">UV33_C0009G0006</name>
</gene>
<reference evidence="2 3" key="1">
    <citation type="journal article" date="2015" name="Nature">
        <title>rRNA introns, odd ribosomes, and small enigmatic genomes across a large radiation of phyla.</title>
        <authorList>
            <person name="Brown C.T."/>
            <person name="Hug L.A."/>
            <person name="Thomas B.C."/>
            <person name="Sharon I."/>
            <person name="Castelle C.J."/>
            <person name="Singh A."/>
            <person name="Wilkins M.J."/>
            <person name="Williams K.H."/>
            <person name="Banfield J.F."/>
        </authorList>
    </citation>
    <scope>NUCLEOTIDE SEQUENCE [LARGE SCALE GENOMIC DNA]</scope>
</reference>
<dbReference type="AlphaFoldDB" id="A0A0G1AVS6"/>
<dbReference type="SUPFAM" id="SSF51182">
    <property type="entry name" value="RmlC-like cupins"/>
    <property type="match status" value="1"/>
</dbReference>
<protein>
    <recommendedName>
        <fullName evidence="1">Cupin type-2 domain-containing protein</fullName>
    </recommendedName>
</protein>
<dbReference type="EMBL" id="LCEB01000009">
    <property type="protein sequence ID" value="KKS65220.1"/>
    <property type="molecule type" value="Genomic_DNA"/>
</dbReference>
<organism evidence="2 3">
    <name type="scientific">Candidatus Daviesbacteria bacterium GW2011_GWA1_42_6</name>
    <dbReference type="NCBI Taxonomy" id="1618420"/>
    <lineage>
        <taxon>Bacteria</taxon>
        <taxon>Candidatus Daviesiibacteriota</taxon>
    </lineage>
</organism>
<evidence type="ECO:0000259" key="1">
    <source>
        <dbReference type="Pfam" id="PF07883"/>
    </source>
</evidence>
<dbReference type="Gene3D" id="2.60.120.10">
    <property type="entry name" value="Jelly Rolls"/>
    <property type="match status" value="1"/>
</dbReference>
<evidence type="ECO:0000313" key="2">
    <source>
        <dbReference type="EMBL" id="KKS65220.1"/>
    </source>
</evidence>
<accession>A0A0G1AVS6</accession>
<sequence length="117" mass="12764">MIQKKSFSVPDEARTFDKGKVENVTLNGITFGKATFQPGWKWSESVKPIVKTESCQAPHTQYQISGKLHVVMDDGTETDLEPGDTAFIPPGHDAWVVGDEPVVAIDVTGMADYAKPT</sequence>
<dbReference type="Pfam" id="PF07883">
    <property type="entry name" value="Cupin_2"/>
    <property type="match status" value="1"/>
</dbReference>
<name>A0A0G1AVS6_9BACT</name>
<dbReference type="InterPro" id="IPR013096">
    <property type="entry name" value="Cupin_2"/>
</dbReference>
<comment type="caution">
    <text evidence="2">The sequence shown here is derived from an EMBL/GenBank/DDBJ whole genome shotgun (WGS) entry which is preliminary data.</text>
</comment>
<dbReference type="InterPro" id="IPR014710">
    <property type="entry name" value="RmlC-like_jellyroll"/>
</dbReference>
<feature type="domain" description="Cupin type-2" evidence="1">
    <location>
        <begin position="61"/>
        <end position="107"/>
    </location>
</feature>
<dbReference type="PATRIC" id="fig|1618420.3.peg.132"/>
<dbReference type="Proteomes" id="UP000034135">
    <property type="component" value="Unassembled WGS sequence"/>
</dbReference>